<protein>
    <submittedName>
        <fullName evidence="1">DinB family protein</fullName>
    </submittedName>
</protein>
<comment type="caution">
    <text evidence="1">The sequence shown here is derived from an EMBL/GenBank/DDBJ whole genome shotgun (WGS) entry which is preliminary data.</text>
</comment>
<proteinExistence type="predicted"/>
<dbReference type="Proteomes" id="UP000886842">
    <property type="component" value="Unassembled WGS sequence"/>
</dbReference>
<name>A0A9D1KNH0_9ACTN</name>
<accession>A0A9D1KNH0</accession>
<dbReference type="Gene3D" id="1.20.120.450">
    <property type="entry name" value="dinb family like domain"/>
    <property type="match status" value="1"/>
</dbReference>
<organism evidence="1 2">
    <name type="scientific">Candidatus Avipropionibacterium avicola</name>
    <dbReference type="NCBI Taxonomy" id="2840701"/>
    <lineage>
        <taxon>Bacteria</taxon>
        <taxon>Bacillati</taxon>
        <taxon>Actinomycetota</taxon>
        <taxon>Actinomycetes</taxon>
        <taxon>Propionibacteriales</taxon>
        <taxon>Propionibacteriaceae</taxon>
        <taxon>Propionibacteriaceae incertae sedis</taxon>
        <taxon>Candidatus Avipropionibacterium</taxon>
    </lineage>
</organism>
<dbReference type="InterPro" id="IPR007061">
    <property type="entry name" value="MST-like"/>
</dbReference>
<gene>
    <name evidence="1" type="ORF">IAA98_07025</name>
</gene>
<dbReference type="Pfam" id="PF04978">
    <property type="entry name" value="MST"/>
    <property type="match status" value="1"/>
</dbReference>
<sequence length="147" mass="16740">MEGFLEQYRAIVLRKTDGLDDELARRAELASGTTVAGLLRHLRWVEEAWFVEALQGSARPQWRDTDPQWQFRPGTESVAELRAAYAAACDRSREIAARHALDDTGHNPRMGEVSLRWIHLHMIEELARHAGHLDILREQLDGSVGFD</sequence>
<reference evidence="1" key="1">
    <citation type="submission" date="2020-10" db="EMBL/GenBank/DDBJ databases">
        <authorList>
            <person name="Gilroy R."/>
        </authorList>
    </citation>
    <scope>NUCLEOTIDE SEQUENCE</scope>
    <source>
        <strain evidence="1">ChiGjej1B1-24693</strain>
    </source>
</reference>
<evidence type="ECO:0000313" key="2">
    <source>
        <dbReference type="Proteomes" id="UP000886842"/>
    </source>
</evidence>
<dbReference type="InterPro" id="IPR034660">
    <property type="entry name" value="DinB/YfiT-like"/>
</dbReference>
<dbReference type="SUPFAM" id="SSF109854">
    <property type="entry name" value="DinB/YfiT-like putative metalloenzymes"/>
    <property type="match status" value="1"/>
</dbReference>
<dbReference type="EMBL" id="DVLP01000213">
    <property type="protein sequence ID" value="HIT75318.1"/>
    <property type="molecule type" value="Genomic_DNA"/>
</dbReference>
<reference evidence="1" key="2">
    <citation type="journal article" date="2021" name="PeerJ">
        <title>Extensive microbial diversity within the chicken gut microbiome revealed by metagenomics and culture.</title>
        <authorList>
            <person name="Gilroy R."/>
            <person name="Ravi A."/>
            <person name="Getino M."/>
            <person name="Pursley I."/>
            <person name="Horton D.L."/>
            <person name="Alikhan N.F."/>
            <person name="Baker D."/>
            <person name="Gharbi K."/>
            <person name="Hall N."/>
            <person name="Watson M."/>
            <person name="Adriaenssens E.M."/>
            <person name="Foster-Nyarko E."/>
            <person name="Jarju S."/>
            <person name="Secka A."/>
            <person name="Antonio M."/>
            <person name="Oren A."/>
            <person name="Chaudhuri R.R."/>
            <person name="La Ragione R."/>
            <person name="Hildebrand F."/>
            <person name="Pallen M.J."/>
        </authorList>
    </citation>
    <scope>NUCLEOTIDE SEQUENCE</scope>
    <source>
        <strain evidence="1">ChiGjej1B1-24693</strain>
    </source>
</reference>
<evidence type="ECO:0000313" key="1">
    <source>
        <dbReference type="EMBL" id="HIT75318.1"/>
    </source>
</evidence>
<dbReference type="AlphaFoldDB" id="A0A9D1KNH0"/>